<gene>
    <name evidence="2" type="ORF">W97_07525</name>
</gene>
<dbReference type="OMA" id="KFMERWG"/>
<organism evidence="2 3">
    <name type="scientific">Coniosporium apollinis (strain CBS 100218)</name>
    <name type="common">Rock-inhabiting black yeast</name>
    <dbReference type="NCBI Taxonomy" id="1168221"/>
    <lineage>
        <taxon>Eukaryota</taxon>
        <taxon>Fungi</taxon>
        <taxon>Dikarya</taxon>
        <taxon>Ascomycota</taxon>
        <taxon>Pezizomycotina</taxon>
        <taxon>Dothideomycetes</taxon>
        <taxon>Dothideomycetes incertae sedis</taxon>
        <taxon>Coniosporium</taxon>
    </lineage>
</organism>
<dbReference type="OrthoDB" id="5314201at2759"/>
<reference evidence="3" key="1">
    <citation type="submission" date="2012-06" db="EMBL/GenBank/DDBJ databases">
        <title>The genome sequence of Coniosporium apollinis CBS 100218.</title>
        <authorList>
            <consortium name="The Broad Institute Genome Sequencing Platform"/>
            <person name="Cuomo C."/>
            <person name="Gorbushina A."/>
            <person name="Noack S."/>
            <person name="Walker B."/>
            <person name="Young S.K."/>
            <person name="Zeng Q."/>
            <person name="Gargeya S."/>
            <person name="Fitzgerald M."/>
            <person name="Haas B."/>
            <person name="Abouelleil A."/>
            <person name="Alvarado L."/>
            <person name="Arachchi H.M."/>
            <person name="Berlin A.M."/>
            <person name="Chapman S.B."/>
            <person name="Goldberg J."/>
            <person name="Griggs A."/>
            <person name="Gujja S."/>
            <person name="Hansen M."/>
            <person name="Howarth C."/>
            <person name="Imamovic A."/>
            <person name="Larimer J."/>
            <person name="McCowan C."/>
            <person name="Montmayeur A."/>
            <person name="Murphy C."/>
            <person name="Neiman D."/>
            <person name="Pearson M."/>
            <person name="Priest M."/>
            <person name="Roberts A."/>
            <person name="Saif S."/>
            <person name="Shea T."/>
            <person name="Sisk P."/>
            <person name="Sykes S."/>
            <person name="Wortman J."/>
            <person name="Nusbaum C."/>
            <person name="Birren B."/>
        </authorList>
    </citation>
    <scope>NUCLEOTIDE SEQUENCE [LARGE SCALE GENOMIC DNA]</scope>
    <source>
        <strain evidence="3">CBS 100218</strain>
    </source>
</reference>
<proteinExistence type="predicted"/>
<feature type="coiled-coil region" evidence="1">
    <location>
        <begin position="248"/>
        <end position="282"/>
    </location>
</feature>
<protein>
    <recommendedName>
        <fullName evidence="4">HAUS augmin-like complex subunit 3 N-terminal domain-containing protein</fullName>
    </recommendedName>
</protein>
<dbReference type="STRING" id="1168221.R7Z273"/>
<keyword evidence="1" id="KW-0175">Coiled coil</keyword>
<dbReference type="EMBL" id="JH767594">
    <property type="protein sequence ID" value="EON68267.1"/>
    <property type="molecule type" value="Genomic_DNA"/>
</dbReference>
<feature type="coiled-coil region" evidence="1">
    <location>
        <begin position="92"/>
        <end position="122"/>
    </location>
</feature>
<dbReference type="Proteomes" id="UP000016924">
    <property type="component" value="Unassembled WGS sequence"/>
</dbReference>
<evidence type="ECO:0000313" key="2">
    <source>
        <dbReference type="EMBL" id="EON68267.1"/>
    </source>
</evidence>
<sequence length="520" mass="58140">MQDSHSLERLLTALEERETGLGRDDVEWAFQSAKTKDEITAWVDEYLEPATLLSKDELDFYRKLFPRHSLSKVSDGAQSVRPIYDHEIQTAIESLESSTAAIEKQSRALEVQKQALLALKAQNDAPIGAARRATADRNRKHVQELQSLDIAAQELSEAATDQLATLQREVKSSKASLLTSITERLTADDRLLTGIAKLAPKLQQAPEDYDGLKSVEQRCRALVAFRTAEIKTHVDALYRQSLHSYFGEDVVRRSVEEFTAERDELKAELETLHAEIASVAEMVVEHELREPILRSLKRSKESQLAEQEKWSAYVVSTLEYLALRLDVMSAQTQELHPVHKAIEQISTVLDEELASLSAARTASPTKAATKEKHPLHAAKPAWGLDRKSASQEAFQRLLRHLDISAPSNDVEQFRKAFDSALIDRETRLQEHQDSVAASTAQATAQVMRRADEELQVVLSSMYSSSDYATVHLSSKPLDERLAAFEHAIGEVGKGVAKVDAPLTVEEACRRENFIKKWSGS</sequence>
<evidence type="ECO:0000313" key="3">
    <source>
        <dbReference type="Proteomes" id="UP000016924"/>
    </source>
</evidence>
<accession>R7Z273</accession>
<dbReference type="GeneID" id="19904836"/>
<dbReference type="eggNOG" id="ENOG502SC1V">
    <property type="taxonomic scope" value="Eukaryota"/>
</dbReference>
<dbReference type="HOGENOM" id="CLU_040879_0_0_1"/>
<name>R7Z273_CONA1</name>
<evidence type="ECO:0008006" key="4">
    <source>
        <dbReference type="Google" id="ProtNLM"/>
    </source>
</evidence>
<evidence type="ECO:0000256" key="1">
    <source>
        <dbReference type="SAM" id="Coils"/>
    </source>
</evidence>
<dbReference type="AlphaFoldDB" id="R7Z273"/>
<keyword evidence="3" id="KW-1185">Reference proteome</keyword>
<dbReference type="RefSeq" id="XP_007783584.1">
    <property type="nucleotide sequence ID" value="XM_007785394.1"/>
</dbReference>